<feature type="domain" description="Transglycosylase SLT" evidence="3">
    <location>
        <begin position="101"/>
        <end position="210"/>
    </location>
</feature>
<dbReference type="SUPFAM" id="SSF53955">
    <property type="entry name" value="Lysozyme-like"/>
    <property type="match status" value="1"/>
</dbReference>
<sequence length="288" mass="31281">MNQLRRHLGQLLAATLLTFALLTTAGSARADIFGYIDADGMGHFSTEKLDSRYQLFMRGDGFFDSSQLAAGGAKPLNPKLRDSPLFRYLSQHPNLKKYEPLVNQAAQEFALEPALLKAVMAAESGFNPSAVSPKGAIGLMQIMPATAERYGLTGDSKKPVEKKLTDPRTNIRLGARYLRDLLKLYPAQQELVIASYNAGEGAVQKYNNKVPPYAETRNYVQLVRQFYQLYQPAFAQSAGSNDGGPKSGLNRIRLVIPGRSNMPAAMTPDAAPIPPAAAIPATATPLIE</sequence>
<dbReference type="PROSITE" id="PS00922">
    <property type="entry name" value="TRANSGLYCOSYLASE"/>
    <property type="match status" value="1"/>
</dbReference>
<dbReference type="InterPro" id="IPR008258">
    <property type="entry name" value="Transglycosylase_SLT_dom_1"/>
</dbReference>
<feature type="signal peptide" evidence="2">
    <location>
        <begin position="1"/>
        <end position="30"/>
    </location>
</feature>
<dbReference type="CDD" id="cd13401">
    <property type="entry name" value="Slt70-like"/>
    <property type="match status" value="1"/>
</dbReference>
<proteinExistence type="inferred from homology"/>
<accession>A0ABU9PS96</accession>
<keyword evidence="5" id="KW-1185">Reference proteome</keyword>
<keyword evidence="2" id="KW-0732">Signal</keyword>
<gene>
    <name evidence="4" type="ORF">V8G57_05690</name>
</gene>
<name>A0ABU9PS96_9BURK</name>
<comment type="similarity">
    <text evidence="1">Belongs to the transglycosylase Slt family.</text>
</comment>
<evidence type="ECO:0000256" key="1">
    <source>
        <dbReference type="ARBA" id="ARBA00007734"/>
    </source>
</evidence>
<dbReference type="PANTHER" id="PTHR37423:SF2">
    <property type="entry name" value="MEMBRANE-BOUND LYTIC MUREIN TRANSGLYCOSYLASE C"/>
    <property type="match status" value="1"/>
</dbReference>
<feature type="chain" id="PRO_5047260843" evidence="2">
    <location>
        <begin position="31"/>
        <end position="288"/>
    </location>
</feature>
<evidence type="ECO:0000313" key="5">
    <source>
        <dbReference type="Proteomes" id="UP001495910"/>
    </source>
</evidence>
<evidence type="ECO:0000259" key="3">
    <source>
        <dbReference type="Pfam" id="PF01464"/>
    </source>
</evidence>
<dbReference type="Gene3D" id="1.10.530.10">
    <property type="match status" value="1"/>
</dbReference>
<protein>
    <submittedName>
        <fullName evidence="4">Lytic transglycosylase domain-containing protein</fullName>
    </submittedName>
</protein>
<evidence type="ECO:0000313" key="4">
    <source>
        <dbReference type="EMBL" id="MEM4986878.1"/>
    </source>
</evidence>
<organism evidence="4 5">
    <name type="scientific">Collimonas rhizosphaerae</name>
    <dbReference type="NCBI Taxonomy" id="3126357"/>
    <lineage>
        <taxon>Bacteria</taxon>
        <taxon>Pseudomonadati</taxon>
        <taxon>Pseudomonadota</taxon>
        <taxon>Betaproteobacteria</taxon>
        <taxon>Burkholderiales</taxon>
        <taxon>Oxalobacteraceae</taxon>
        <taxon>Collimonas</taxon>
    </lineage>
</organism>
<dbReference type="Pfam" id="PF01464">
    <property type="entry name" value="SLT"/>
    <property type="match status" value="1"/>
</dbReference>
<dbReference type="PANTHER" id="PTHR37423">
    <property type="entry name" value="SOLUBLE LYTIC MUREIN TRANSGLYCOSYLASE-RELATED"/>
    <property type="match status" value="1"/>
</dbReference>
<dbReference type="EMBL" id="JBANDC010000003">
    <property type="protein sequence ID" value="MEM4986878.1"/>
    <property type="molecule type" value="Genomic_DNA"/>
</dbReference>
<dbReference type="RefSeq" id="WP_092394235.1">
    <property type="nucleotide sequence ID" value="NZ_JBANDC010000003.1"/>
</dbReference>
<dbReference type="Proteomes" id="UP001495910">
    <property type="component" value="Unassembled WGS sequence"/>
</dbReference>
<reference evidence="4 5" key="1">
    <citation type="submission" date="2024-02" db="EMBL/GenBank/DDBJ databases">
        <title>Draft genome sequence of Collimonas sp. strain H4R21, an effective mineral-weathering bacterial strain isolated from the beech rhizosphere.</title>
        <authorList>
            <person name="Morin E."/>
            <person name="Uroz S."/>
            <person name="Leveau J.H.J."/>
            <person name="Kumar R."/>
            <person name="Rey M.W."/>
            <person name="Pham J."/>
        </authorList>
    </citation>
    <scope>NUCLEOTIDE SEQUENCE [LARGE SCALE GENOMIC DNA]</scope>
    <source>
        <strain evidence="4 5">H4R21</strain>
    </source>
</reference>
<dbReference type="InterPro" id="IPR023346">
    <property type="entry name" value="Lysozyme-like_dom_sf"/>
</dbReference>
<evidence type="ECO:0000256" key="2">
    <source>
        <dbReference type="SAM" id="SignalP"/>
    </source>
</evidence>
<dbReference type="InterPro" id="IPR000189">
    <property type="entry name" value="Transglyc_AS"/>
</dbReference>
<comment type="caution">
    <text evidence="4">The sequence shown here is derived from an EMBL/GenBank/DDBJ whole genome shotgun (WGS) entry which is preliminary data.</text>
</comment>